<gene>
    <name evidence="1" type="ORF">HPP92_001318</name>
</gene>
<dbReference type="OrthoDB" id="21270at2759"/>
<dbReference type="PANTHER" id="PTHR39708:SF2">
    <property type="entry name" value="BLOC-1-RELATED COMPLEX SUBUNIT 6 C-TERMINAL HELIX DOMAIN-CONTAINING PROTEIN"/>
    <property type="match status" value="1"/>
</dbReference>
<dbReference type="Gene3D" id="2.60.120.650">
    <property type="entry name" value="Cupin"/>
    <property type="match status" value="1"/>
</dbReference>
<sequence>MQCFSGVVGSLQVSALDAATKGNRLNEEMKSMEGLALDMYPSNSALKFAFLMSGLNCAEAVNFASADWLNHMEELYRLYHRPAVLSNEKLLCAVAMVFLISSVPIHKCF</sequence>
<reference evidence="1 2" key="1">
    <citation type="journal article" date="2020" name="Nat. Food">
        <title>A phased Vanilla planifolia genome enables genetic improvement of flavour and production.</title>
        <authorList>
            <person name="Hasing T."/>
            <person name="Tang H."/>
            <person name="Brym M."/>
            <person name="Khazi F."/>
            <person name="Huang T."/>
            <person name="Chambers A.H."/>
        </authorList>
    </citation>
    <scope>NUCLEOTIDE SEQUENCE [LARGE SCALE GENOMIC DNA]</scope>
    <source>
        <tissue evidence="1">Leaf</tissue>
    </source>
</reference>
<dbReference type="Proteomes" id="UP000639772">
    <property type="component" value="Chromosome 1"/>
</dbReference>
<comment type="caution">
    <text evidence="1">The sequence shown here is derived from an EMBL/GenBank/DDBJ whole genome shotgun (WGS) entry which is preliminary data.</text>
</comment>
<accession>A0A835RZN5</accession>
<organism evidence="1 2">
    <name type="scientific">Vanilla planifolia</name>
    <name type="common">Vanilla</name>
    <dbReference type="NCBI Taxonomy" id="51239"/>
    <lineage>
        <taxon>Eukaryota</taxon>
        <taxon>Viridiplantae</taxon>
        <taxon>Streptophyta</taxon>
        <taxon>Embryophyta</taxon>
        <taxon>Tracheophyta</taxon>
        <taxon>Spermatophyta</taxon>
        <taxon>Magnoliopsida</taxon>
        <taxon>Liliopsida</taxon>
        <taxon>Asparagales</taxon>
        <taxon>Orchidaceae</taxon>
        <taxon>Vanilloideae</taxon>
        <taxon>Vanilleae</taxon>
        <taxon>Vanilla</taxon>
    </lineage>
</organism>
<evidence type="ECO:0000313" key="2">
    <source>
        <dbReference type="Proteomes" id="UP000639772"/>
    </source>
</evidence>
<dbReference type="AlphaFoldDB" id="A0A835RZN5"/>
<evidence type="ECO:0000313" key="1">
    <source>
        <dbReference type="EMBL" id="KAG0501246.1"/>
    </source>
</evidence>
<name>A0A835RZN5_VANPL</name>
<protein>
    <submittedName>
        <fullName evidence="1">Uncharacterized protein</fullName>
    </submittedName>
</protein>
<dbReference type="EMBL" id="JADCNM010000001">
    <property type="protein sequence ID" value="KAG0501246.1"/>
    <property type="molecule type" value="Genomic_DNA"/>
</dbReference>
<proteinExistence type="predicted"/>
<dbReference type="PANTHER" id="PTHR39708">
    <property type="entry name" value="OS07G0483400 PROTEIN"/>
    <property type="match status" value="1"/>
</dbReference>